<keyword evidence="2" id="KW-0690">Ribosome biogenesis</keyword>
<feature type="region of interest" description="Disordered" evidence="8">
    <location>
        <begin position="167"/>
        <end position="263"/>
    </location>
</feature>
<dbReference type="EMBL" id="JAHLUX010000007">
    <property type="protein sequence ID" value="KAG7817722.1"/>
    <property type="molecule type" value="Genomic_DNA"/>
</dbReference>
<keyword evidence="4" id="KW-0539">Nucleus</keyword>
<evidence type="ECO:0000256" key="8">
    <source>
        <dbReference type="SAM" id="MobiDB-lite"/>
    </source>
</evidence>
<comment type="function">
    <text evidence="5">Involved in rRNA-processing and ribosome biogenesis.</text>
</comment>
<comment type="similarity">
    <text evidence="6">Belongs to the UTP23/FCF1 family. UTP23 subfamily.</text>
</comment>
<comment type="subcellular location">
    <subcellularLocation>
        <location evidence="1">Nucleus</location>
        <location evidence="1">Nucleolus</location>
    </subcellularLocation>
</comment>
<dbReference type="Pfam" id="PF04900">
    <property type="entry name" value="Fcf1"/>
    <property type="match status" value="1"/>
</dbReference>
<dbReference type="RefSeq" id="XP_043059063.1">
    <property type="nucleotide sequence ID" value="XM_043204229.1"/>
</dbReference>
<evidence type="ECO:0000256" key="3">
    <source>
        <dbReference type="ARBA" id="ARBA00022552"/>
    </source>
</evidence>
<evidence type="ECO:0000313" key="11">
    <source>
        <dbReference type="Proteomes" id="UP001196530"/>
    </source>
</evidence>
<evidence type="ECO:0000256" key="6">
    <source>
        <dbReference type="ARBA" id="ARBA00038503"/>
    </source>
</evidence>
<dbReference type="InterPro" id="IPR057776">
    <property type="entry name" value="UTP23_sensor"/>
</dbReference>
<gene>
    <name evidence="10" type="ORF">KL928_003621</name>
</gene>
<evidence type="ECO:0000256" key="7">
    <source>
        <dbReference type="ARBA" id="ARBA00076388"/>
    </source>
</evidence>
<dbReference type="AlphaFoldDB" id="A0AAN6I5R0"/>
<proteinExistence type="inferred from homology"/>
<dbReference type="FunFam" id="3.40.50.1010:FF:000006">
    <property type="entry name" value="rRNA-processing protein UTP23 homolog"/>
    <property type="match status" value="1"/>
</dbReference>
<comment type="caution">
    <text evidence="10">The sequence shown here is derived from an EMBL/GenBank/DDBJ whole genome shotgun (WGS) entry which is preliminary data.</text>
</comment>
<dbReference type="SUPFAM" id="SSF88723">
    <property type="entry name" value="PIN domain-like"/>
    <property type="match status" value="1"/>
</dbReference>
<evidence type="ECO:0000256" key="2">
    <source>
        <dbReference type="ARBA" id="ARBA00022517"/>
    </source>
</evidence>
<evidence type="ECO:0000256" key="1">
    <source>
        <dbReference type="ARBA" id="ARBA00004604"/>
    </source>
</evidence>
<dbReference type="GO" id="GO:0032040">
    <property type="term" value="C:small-subunit processome"/>
    <property type="evidence" value="ECO:0007669"/>
    <property type="project" value="InterPro"/>
</dbReference>
<dbReference type="GO" id="GO:0006364">
    <property type="term" value="P:rRNA processing"/>
    <property type="evidence" value="ECO:0007669"/>
    <property type="project" value="UniProtKB-KW"/>
</dbReference>
<evidence type="ECO:0000256" key="5">
    <source>
        <dbReference type="ARBA" id="ARBA00037300"/>
    </source>
</evidence>
<dbReference type="InterPro" id="IPR006984">
    <property type="entry name" value="Fcf1/UTP23"/>
</dbReference>
<dbReference type="Gene3D" id="3.40.50.1010">
    <property type="entry name" value="5'-nuclease"/>
    <property type="match status" value="1"/>
</dbReference>
<protein>
    <recommendedName>
        <fullName evidence="7">U three protein 23</fullName>
    </recommendedName>
</protein>
<feature type="domain" description="UTP23 sensor motif region" evidence="9">
    <location>
        <begin position="193"/>
        <end position="211"/>
    </location>
</feature>
<sequence>MKQKRAKQYRKQIHQYISTFKFKPPIQCIVDDNVILECERTKFDVIKAISRTVQTEVKLMITQCCINHLYETRNQPAIDIAKQMEKRRCNHKETQSSKDCIGSIVNIDGKNKHRYLVVTQDERLRQSLRTVPGVPLIYMKRSVMIMEPMSPVSERVVQETEARKLTSYLNDPRAGVQAQDGDQKIEEKGPAQTKRKGPKGPNPLSVKKPKKHDEPEEGGRKRKRKRAHKRGAKTDESSEVGNSDEKENVEVSLSEEPKENDAE</sequence>
<reference evidence="10" key="1">
    <citation type="journal article" date="2021" name="G3 (Bethesda)">
        <title>Genomic diversity, chromosomal rearrangements, and interspecies hybridization in the ogataea polymorpha species complex.</title>
        <authorList>
            <person name="Hanson S.J."/>
            <person name="Cinneide E.O."/>
            <person name="Salzberg L.I."/>
            <person name="Wolfe K.H."/>
            <person name="McGowan J."/>
            <person name="Fitzpatrick D.A."/>
            <person name="Matlin K."/>
        </authorList>
    </citation>
    <scope>NUCLEOTIDE SEQUENCE</scope>
    <source>
        <strain evidence="10">61-244</strain>
    </source>
</reference>
<organism evidence="10 11">
    <name type="scientific">Pichia angusta</name>
    <name type="common">Yeast</name>
    <name type="synonym">Hansenula polymorpha</name>
    <dbReference type="NCBI Taxonomy" id="870730"/>
    <lineage>
        <taxon>Eukaryota</taxon>
        <taxon>Fungi</taxon>
        <taxon>Dikarya</taxon>
        <taxon>Ascomycota</taxon>
        <taxon>Saccharomycotina</taxon>
        <taxon>Pichiomycetes</taxon>
        <taxon>Pichiales</taxon>
        <taxon>Pichiaceae</taxon>
        <taxon>Ogataea</taxon>
    </lineage>
</organism>
<feature type="compositionally biased region" description="Basic residues" evidence="8">
    <location>
        <begin position="220"/>
        <end position="231"/>
    </location>
</feature>
<evidence type="ECO:0000313" key="10">
    <source>
        <dbReference type="EMBL" id="KAG7817722.1"/>
    </source>
</evidence>
<evidence type="ECO:0000259" key="9">
    <source>
        <dbReference type="Pfam" id="PF24779"/>
    </source>
</evidence>
<dbReference type="PANTHER" id="PTHR12416">
    <property type="entry name" value="RRNA-PROCESSING PROTEIN UTP23 HOMOLOG"/>
    <property type="match status" value="1"/>
</dbReference>
<dbReference type="Pfam" id="PF24779">
    <property type="entry name" value="UTP23_sensor"/>
    <property type="match status" value="1"/>
</dbReference>
<feature type="compositionally biased region" description="Basic and acidic residues" evidence="8">
    <location>
        <begin position="243"/>
        <end position="263"/>
    </location>
</feature>
<dbReference type="Proteomes" id="UP001196530">
    <property type="component" value="Unassembled WGS sequence"/>
</dbReference>
<dbReference type="CDD" id="cd09865">
    <property type="entry name" value="PIN_ScUtp23p-like"/>
    <property type="match status" value="1"/>
</dbReference>
<dbReference type="InterPro" id="IPR029060">
    <property type="entry name" value="PIN-like_dom_sf"/>
</dbReference>
<accession>A0AAN6I5R0</accession>
<name>A0AAN6I5R0_PICAN</name>
<evidence type="ECO:0000256" key="4">
    <source>
        <dbReference type="ARBA" id="ARBA00023242"/>
    </source>
</evidence>
<keyword evidence="3" id="KW-0698">rRNA processing</keyword>
<dbReference type="GeneID" id="66127672"/>